<name>A0A3B0X8Q7_9ZZZZ</name>
<evidence type="ECO:0000313" key="2">
    <source>
        <dbReference type="EMBL" id="VAW52334.1"/>
    </source>
</evidence>
<dbReference type="InterPro" id="IPR011604">
    <property type="entry name" value="PDDEXK-like_dom_sf"/>
</dbReference>
<evidence type="ECO:0000256" key="1">
    <source>
        <dbReference type="SAM" id="Phobius"/>
    </source>
</evidence>
<protein>
    <recommendedName>
        <fullName evidence="3">PD-(D/E)XK endonuclease-like domain-containing protein</fullName>
    </recommendedName>
</protein>
<accession>A0A3B0X8Q7</accession>
<dbReference type="Gene3D" id="3.90.320.10">
    <property type="match status" value="1"/>
</dbReference>
<sequence>MIDQLLYLLLGAAGLTVAFYSIDRLFPKKDKLGIDGNLVWTDEGRKTKPFFNNVYDVLGKPDLMYKIKGGILAVEYKSRKGNIYESDIVQTKCAALAARGSGYKVIKFLVITATRKQYFDLPRSDRALYKEIEPYIVYTRQSKTGCKLPATPDRFKCKSCAFNYKCNYVQEN</sequence>
<proteinExistence type="predicted"/>
<keyword evidence="1" id="KW-0472">Membrane</keyword>
<organism evidence="2">
    <name type="scientific">hydrothermal vent metagenome</name>
    <dbReference type="NCBI Taxonomy" id="652676"/>
    <lineage>
        <taxon>unclassified sequences</taxon>
        <taxon>metagenomes</taxon>
        <taxon>ecological metagenomes</taxon>
    </lineage>
</organism>
<evidence type="ECO:0008006" key="3">
    <source>
        <dbReference type="Google" id="ProtNLM"/>
    </source>
</evidence>
<feature type="transmembrane region" description="Helical" evidence="1">
    <location>
        <begin position="6"/>
        <end position="22"/>
    </location>
</feature>
<reference evidence="2" key="1">
    <citation type="submission" date="2018-06" db="EMBL/GenBank/DDBJ databases">
        <authorList>
            <person name="Zhirakovskaya E."/>
        </authorList>
    </citation>
    <scope>NUCLEOTIDE SEQUENCE</scope>
</reference>
<dbReference type="EMBL" id="UOFE01000026">
    <property type="protein sequence ID" value="VAW52334.1"/>
    <property type="molecule type" value="Genomic_DNA"/>
</dbReference>
<gene>
    <name evidence="2" type="ORF">MNBD_GAMMA05-178</name>
</gene>
<keyword evidence="1" id="KW-0812">Transmembrane</keyword>
<keyword evidence="1" id="KW-1133">Transmembrane helix</keyword>
<dbReference type="AlphaFoldDB" id="A0A3B0X8Q7"/>